<organism evidence="7 8">
    <name type="scientific">Streptomyces endophyticus</name>
    <dbReference type="NCBI Taxonomy" id="714166"/>
    <lineage>
        <taxon>Bacteria</taxon>
        <taxon>Bacillati</taxon>
        <taxon>Actinomycetota</taxon>
        <taxon>Actinomycetes</taxon>
        <taxon>Kitasatosporales</taxon>
        <taxon>Streptomycetaceae</taxon>
        <taxon>Streptomyces</taxon>
    </lineage>
</organism>
<dbReference type="EMBL" id="JAOZYC010000093">
    <property type="protein sequence ID" value="MEB8338337.1"/>
    <property type="molecule type" value="Genomic_DNA"/>
</dbReference>
<sequence length="276" mass="28952">MTSTRTVPDTAHRVTVTMADGVADVRLNRPDKRNALDPAMFEALVSTGERLKTEEGVRAVVLSGEGPDFCAGLDFTSFEAMRDGQRLSGLAALPPSDGPAQAAGQRAAYVWAELPVPVIAALRGNALGGGLQIALGADIRIVAPDARLSVFEVAWGLVPDMTGTQLLPELVGRDVAKELTFTARIVGGEEAARIGLATYTADDPVAAALETAGRIAAQSPHAVRASKRLLDLAGRTDLTTGFAEEQKEIGALIGSPNQAEAVAARFEKRAPRFTDI</sequence>
<accession>A0ABU6F677</accession>
<dbReference type="SUPFAM" id="SSF52096">
    <property type="entry name" value="ClpP/crotonase"/>
    <property type="match status" value="1"/>
</dbReference>
<dbReference type="InterPro" id="IPR001753">
    <property type="entry name" value="Enoyl-CoA_hydra/iso"/>
</dbReference>
<comment type="caution">
    <text evidence="7">The sequence shown here is derived from an EMBL/GenBank/DDBJ whole genome shotgun (WGS) entry which is preliminary data.</text>
</comment>
<dbReference type="PANTHER" id="PTHR43149:SF1">
    <property type="entry name" value="DELTA(3,5)-DELTA(2,4)-DIENOYL-COA ISOMERASE, MITOCHONDRIAL"/>
    <property type="match status" value="1"/>
</dbReference>
<comment type="pathway">
    <text evidence="1">Lipid metabolism; fatty acid beta-oxidation.</text>
</comment>
<dbReference type="NCBIfam" id="NF005699">
    <property type="entry name" value="PRK07509.1"/>
    <property type="match status" value="1"/>
</dbReference>
<evidence type="ECO:0000256" key="3">
    <source>
        <dbReference type="ARBA" id="ARBA00022832"/>
    </source>
</evidence>
<dbReference type="Gene3D" id="3.90.226.10">
    <property type="entry name" value="2-enoyl-CoA Hydratase, Chain A, domain 1"/>
    <property type="match status" value="1"/>
</dbReference>
<name>A0ABU6F677_9ACTN</name>
<gene>
    <name evidence="7" type="ORF">OKJ99_12605</name>
</gene>
<dbReference type="InterPro" id="IPR029045">
    <property type="entry name" value="ClpP/crotonase-like_dom_sf"/>
</dbReference>
<dbReference type="Pfam" id="PF00378">
    <property type="entry name" value="ECH_1"/>
    <property type="match status" value="1"/>
</dbReference>
<evidence type="ECO:0000313" key="8">
    <source>
        <dbReference type="Proteomes" id="UP001354931"/>
    </source>
</evidence>
<evidence type="ECO:0000256" key="6">
    <source>
        <dbReference type="RuleBase" id="RU003707"/>
    </source>
</evidence>
<reference evidence="7 8" key="1">
    <citation type="submission" date="2022-10" db="EMBL/GenBank/DDBJ databases">
        <authorList>
            <person name="Xie J."/>
            <person name="Shen N."/>
        </authorList>
    </citation>
    <scope>NUCLEOTIDE SEQUENCE [LARGE SCALE GENOMIC DNA]</scope>
    <source>
        <strain evidence="7 8">YIM65594</strain>
    </source>
</reference>
<dbReference type="PROSITE" id="PS00166">
    <property type="entry name" value="ENOYL_COA_HYDRATASE"/>
    <property type="match status" value="1"/>
</dbReference>
<evidence type="ECO:0000256" key="4">
    <source>
        <dbReference type="ARBA" id="ARBA00023098"/>
    </source>
</evidence>
<dbReference type="RefSeq" id="WP_326016126.1">
    <property type="nucleotide sequence ID" value="NZ_JAOZYC010000093.1"/>
</dbReference>
<evidence type="ECO:0000256" key="5">
    <source>
        <dbReference type="ARBA" id="ARBA00023235"/>
    </source>
</evidence>
<dbReference type="InterPro" id="IPR014748">
    <property type="entry name" value="Enoyl-CoA_hydra_C"/>
</dbReference>
<keyword evidence="5" id="KW-0413">Isomerase</keyword>
<dbReference type="Proteomes" id="UP001354931">
    <property type="component" value="Unassembled WGS sequence"/>
</dbReference>
<evidence type="ECO:0000313" key="7">
    <source>
        <dbReference type="EMBL" id="MEB8338337.1"/>
    </source>
</evidence>
<dbReference type="CDD" id="cd06558">
    <property type="entry name" value="crotonase-like"/>
    <property type="match status" value="1"/>
</dbReference>
<comment type="similarity">
    <text evidence="2 6">Belongs to the enoyl-CoA hydratase/isomerase family.</text>
</comment>
<keyword evidence="8" id="KW-1185">Reference proteome</keyword>
<protein>
    <submittedName>
        <fullName evidence="7">Crotonase/enoyl-CoA hydratase family protein</fullName>
    </submittedName>
</protein>
<proteinExistence type="inferred from homology"/>
<evidence type="ECO:0000256" key="2">
    <source>
        <dbReference type="ARBA" id="ARBA00005254"/>
    </source>
</evidence>
<keyword evidence="3" id="KW-0276">Fatty acid metabolism</keyword>
<dbReference type="Gene3D" id="1.10.12.10">
    <property type="entry name" value="Lyase 2-enoyl-coa Hydratase, Chain A, domain 2"/>
    <property type="match status" value="1"/>
</dbReference>
<dbReference type="PANTHER" id="PTHR43149">
    <property type="entry name" value="ENOYL-COA HYDRATASE"/>
    <property type="match status" value="1"/>
</dbReference>
<dbReference type="InterPro" id="IPR045002">
    <property type="entry name" value="Ech1-like"/>
</dbReference>
<evidence type="ECO:0000256" key="1">
    <source>
        <dbReference type="ARBA" id="ARBA00005005"/>
    </source>
</evidence>
<dbReference type="InterPro" id="IPR018376">
    <property type="entry name" value="Enoyl-CoA_hyd/isom_CS"/>
</dbReference>
<keyword evidence="4" id="KW-0443">Lipid metabolism</keyword>